<dbReference type="AlphaFoldDB" id="A0A8C4S8I2"/>
<dbReference type="CTD" id="25875"/>
<reference evidence="10" key="3">
    <citation type="submission" date="2025-09" db="UniProtKB">
        <authorList>
            <consortium name="Ensembl"/>
        </authorList>
    </citation>
    <scope>IDENTIFICATION</scope>
</reference>
<dbReference type="GO" id="GO:0030003">
    <property type="term" value="P:intracellular monoatomic cation homeostasis"/>
    <property type="evidence" value="ECO:0007669"/>
    <property type="project" value="TreeGrafter"/>
</dbReference>
<reference evidence="10" key="1">
    <citation type="submission" date="2021-06" db="EMBL/GenBank/DDBJ databases">
        <authorList>
            <consortium name="Wellcome Sanger Institute Data Sharing"/>
        </authorList>
    </citation>
    <scope>NUCLEOTIDE SEQUENCE [LARGE SCALE GENOMIC DNA]</scope>
</reference>
<accession>A0A8C4S8I2</accession>
<evidence type="ECO:0000256" key="1">
    <source>
        <dbReference type="ARBA" id="ARBA00004434"/>
    </source>
</evidence>
<evidence type="ECO:0000256" key="6">
    <source>
        <dbReference type="ARBA" id="ARBA00023136"/>
    </source>
</evidence>
<reference evidence="10" key="2">
    <citation type="submission" date="2025-08" db="UniProtKB">
        <authorList>
            <consortium name="Ensembl"/>
        </authorList>
    </citation>
    <scope>IDENTIFICATION</scope>
</reference>
<proteinExistence type="predicted"/>
<dbReference type="GeneID" id="114649144"/>
<gene>
    <name evidence="10" type="primary">letmd1</name>
</gene>
<feature type="domain" description="Letm1 RBD" evidence="9">
    <location>
        <begin position="183"/>
        <end position="358"/>
    </location>
</feature>
<dbReference type="InterPro" id="IPR033122">
    <property type="entry name" value="LETM1-like_RBD"/>
</dbReference>
<dbReference type="Proteomes" id="UP000694620">
    <property type="component" value="Chromosome 3"/>
</dbReference>
<evidence type="ECO:0000259" key="9">
    <source>
        <dbReference type="PROSITE" id="PS51758"/>
    </source>
</evidence>
<keyword evidence="5 7" id="KW-0496">Mitochondrion</keyword>
<keyword evidence="6 8" id="KW-0472">Membrane</keyword>
<dbReference type="GO" id="GO:0005743">
    <property type="term" value="C:mitochondrial inner membrane"/>
    <property type="evidence" value="ECO:0007669"/>
    <property type="project" value="UniProtKB-SubCell"/>
</dbReference>
<dbReference type="Pfam" id="PF07766">
    <property type="entry name" value="LETM1_RBD"/>
    <property type="match status" value="1"/>
</dbReference>
<dbReference type="OrthoDB" id="73691at2759"/>
<evidence type="ECO:0000256" key="2">
    <source>
        <dbReference type="ARBA" id="ARBA00022692"/>
    </source>
</evidence>
<dbReference type="PANTHER" id="PTHR14009">
    <property type="entry name" value="LEUCINE ZIPPER-EF-HAND CONTAINING TRANSMEMBRANE PROTEIN"/>
    <property type="match status" value="1"/>
</dbReference>
<evidence type="ECO:0000256" key="3">
    <source>
        <dbReference type="ARBA" id="ARBA00022792"/>
    </source>
</evidence>
<evidence type="ECO:0000313" key="11">
    <source>
        <dbReference type="Proteomes" id="UP000694620"/>
    </source>
</evidence>
<evidence type="ECO:0000256" key="5">
    <source>
        <dbReference type="ARBA" id="ARBA00023128"/>
    </source>
</evidence>
<evidence type="ECO:0000256" key="8">
    <source>
        <dbReference type="SAM" id="Phobius"/>
    </source>
</evidence>
<dbReference type="PANTHER" id="PTHR14009:SF13">
    <property type="entry name" value="LETM1 DOMAIN-CONTAINING PROTEIN 1"/>
    <property type="match status" value="1"/>
</dbReference>
<organism evidence="10 11">
    <name type="scientific">Erpetoichthys calabaricus</name>
    <name type="common">Rope fish</name>
    <name type="synonym">Calamoichthys calabaricus</name>
    <dbReference type="NCBI Taxonomy" id="27687"/>
    <lineage>
        <taxon>Eukaryota</taxon>
        <taxon>Metazoa</taxon>
        <taxon>Chordata</taxon>
        <taxon>Craniata</taxon>
        <taxon>Vertebrata</taxon>
        <taxon>Euteleostomi</taxon>
        <taxon>Actinopterygii</taxon>
        <taxon>Polypteriformes</taxon>
        <taxon>Polypteridae</taxon>
        <taxon>Erpetoichthys</taxon>
    </lineage>
</organism>
<evidence type="ECO:0000256" key="4">
    <source>
        <dbReference type="ARBA" id="ARBA00022989"/>
    </source>
</evidence>
<evidence type="ECO:0000256" key="7">
    <source>
        <dbReference type="PROSITE-ProRule" id="PRU01094"/>
    </source>
</evidence>
<dbReference type="RefSeq" id="XP_028654431.1">
    <property type="nucleotide sequence ID" value="XM_028798598.2"/>
</dbReference>
<evidence type="ECO:0000313" key="10">
    <source>
        <dbReference type="Ensembl" id="ENSECRP00000013178.1"/>
    </source>
</evidence>
<protein>
    <recommendedName>
        <fullName evidence="9">Letm1 RBD domain-containing protein</fullName>
    </recommendedName>
</protein>
<comment type="subcellular location">
    <subcellularLocation>
        <location evidence="1">Mitochondrion inner membrane</location>
        <topology evidence="1">Single-pass membrane protein</topology>
    </subcellularLocation>
</comment>
<keyword evidence="4 8" id="KW-1133">Transmembrane helix</keyword>
<dbReference type="GeneTree" id="ENSGT00950000183167"/>
<dbReference type="InterPro" id="IPR044202">
    <property type="entry name" value="LETM1/MDM38-like"/>
</dbReference>
<dbReference type="PROSITE" id="PS51758">
    <property type="entry name" value="LETM1_RBD"/>
    <property type="match status" value="1"/>
</dbReference>
<keyword evidence="3" id="KW-0999">Mitochondrion inner membrane</keyword>
<name>A0A8C4S8I2_ERPCA</name>
<keyword evidence="11" id="KW-1185">Reference proteome</keyword>
<dbReference type="GO" id="GO:0043022">
    <property type="term" value="F:ribosome binding"/>
    <property type="evidence" value="ECO:0007669"/>
    <property type="project" value="InterPro"/>
</dbReference>
<sequence length="358" mass="41864">MALSRARIGGDLLLRLLATQRLLRITARLKTPVISSFHETQKCFLSSKTKPGIARTIITKLKSANQRYERFLEGNFPRFYILYTTFFRGFQLLFRDAREFQRIQVKLTKQGVHRDQLPYREMELLRQFRRDIIKVAPLVLISIPPFANYFVFVLMYFFPRQVLIRHFWTPKQQTEFANIYHSRRAQVYPLIVNKLVSSVPAITNSRLQTQMLHLCTKVQGGMHPSVEEIQLVRQLFTGPPFGMKRLEAEHMRNLSPVLMLTSMLPAMLLQRRLARHSIELLQLDRALWALGLHQLTDQELRNACYLRGLNATCLNTNDCREWLHHWLQLTVTLKDSEASLLLHSMVLLSVNYPEGSLH</sequence>
<feature type="transmembrane region" description="Helical" evidence="8">
    <location>
        <begin position="135"/>
        <end position="158"/>
    </location>
</feature>
<keyword evidence="2 8" id="KW-0812">Transmembrane</keyword>
<dbReference type="Ensembl" id="ENSECRT00000013408.1">
    <property type="protein sequence ID" value="ENSECRP00000013178.1"/>
    <property type="gene ID" value="ENSECRG00000008789.1"/>
</dbReference>